<keyword evidence="4" id="KW-1185">Reference proteome</keyword>
<dbReference type="RefSeq" id="XP_010247069.1">
    <property type="nucleotide sequence ID" value="XM_010248767.1"/>
</dbReference>
<dbReference type="KEGG" id="nnu:104590203"/>
<feature type="compositionally biased region" description="Low complexity" evidence="2">
    <location>
        <begin position="402"/>
        <end position="415"/>
    </location>
</feature>
<dbReference type="Proteomes" id="UP000189703">
    <property type="component" value="Unplaced"/>
</dbReference>
<dbReference type="Pfam" id="PF05278">
    <property type="entry name" value="PEARLI-4"/>
    <property type="match status" value="1"/>
</dbReference>
<dbReference type="OrthoDB" id="2014147at2759"/>
<feature type="region of interest" description="Disordered" evidence="2">
    <location>
        <begin position="366"/>
        <end position="424"/>
    </location>
</feature>
<evidence type="ECO:0000313" key="5">
    <source>
        <dbReference type="RefSeq" id="XP_010247069.1"/>
    </source>
</evidence>
<dbReference type="Pfam" id="PF25475">
    <property type="entry name" value="DUF7903"/>
    <property type="match status" value="1"/>
</dbReference>
<dbReference type="InterPro" id="IPR057225">
    <property type="entry name" value="DUF7903"/>
</dbReference>
<feature type="domain" description="DUF7903" evidence="3">
    <location>
        <begin position="65"/>
        <end position="338"/>
    </location>
</feature>
<dbReference type="InParanoid" id="A0A1U7ZHH0"/>
<protein>
    <submittedName>
        <fullName evidence="5">Uncharacterized protein LOC104590203 isoform X1</fullName>
    </submittedName>
</protein>
<evidence type="ECO:0000256" key="2">
    <source>
        <dbReference type="SAM" id="MobiDB-lite"/>
    </source>
</evidence>
<organism evidence="4 5">
    <name type="scientific">Nelumbo nucifera</name>
    <name type="common">Sacred lotus</name>
    <dbReference type="NCBI Taxonomy" id="4432"/>
    <lineage>
        <taxon>Eukaryota</taxon>
        <taxon>Viridiplantae</taxon>
        <taxon>Streptophyta</taxon>
        <taxon>Embryophyta</taxon>
        <taxon>Tracheophyta</taxon>
        <taxon>Spermatophyta</taxon>
        <taxon>Magnoliopsida</taxon>
        <taxon>Proteales</taxon>
        <taxon>Nelumbonaceae</taxon>
        <taxon>Nelumbo</taxon>
    </lineage>
</organism>
<dbReference type="GeneID" id="104590203"/>
<proteinExistence type="predicted"/>
<dbReference type="PANTHER" id="PTHR35481">
    <property type="entry name" value="DNA-DIRECTED RNA POLYMERASE SUBUNIT ALPHA"/>
    <property type="match status" value="1"/>
</dbReference>
<evidence type="ECO:0000313" key="4">
    <source>
        <dbReference type="Proteomes" id="UP000189703"/>
    </source>
</evidence>
<sequence>MAYVPPHKRYTEDDELFSQGNRGPSSSGCSPDRKKDRWSRGEGIITYAEGAEHRRWSIGLAEDDQPSDSGSSQTSPWVSIARKILPDLLTCFQNIRNEEESGQVATPLFMARFGYKTDYRYQVCRFNANVPSSFMNAIASNVVQKIGVVDVDKEYEYYHFKVNDKSQPNVTLSCTCSLNEVDGEWEPGQKIEVNPTRHLVHDIACHGKKLDLRLMLSTRKLLTVLNESEKHELTHLIKYAVQDLEAQGRISQCHLQSFGRQYKIIEAWHTKSTSFNNPLIKLKVKDGYKFNCKSQTKEDSRDISIEMTRVVELLQDQAVDSGLVNKMLEETLKLIWDNLLSYDEEAPPPSPNAAEVVTPSPELTDVLSSLSEEESRSGSSSPQSADKDGVGFTASMNSQGGEFSSSSEKLASSSSEEMRCGSEDNNILEKFKTDMESRAIPVPQGEEETEILGYNISISLEDTLKAILEKHGDIGAPGRLRSGPLRSYTMAHVCALVKDMQKTKVIDKQKLLAWNATLCDAEKVEFDVRWLRKCLNETASTWEYYMGLARRVEIGRIGLSVLEKEVEKAERVAAVLQMRRDKAKAAIQAKEEELAAMDNYINGAIRHL</sequence>
<evidence type="ECO:0000259" key="3">
    <source>
        <dbReference type="Pfam" id="PF25475"/>
    </source>
</evidence>
<dbReference type="PANTHER" id="PTHR35481:SF1">
    <property type="entry name" value="DNA-DIRECTED RNA POLYMERASE SUBUNIT ALPHA"/>
    <property type="match status" value="1"/>
</dbReference>
<dbReference type="AlphaFoldDB" id="A0A1U7ZHH0"/>
<accession>A0A1U7ZHH0</accession>
<dbReference type="eggNOG" id="ENOG502QUVX">
    <property type="taxonomic scope" value="Eukaryota"/>
</dbReference>
<name>A0A1U7ZHH0_NELNU</name>
<gene>
    <name evidence="5" type="primary">LOC104590203</name>
</gene>
<reference evidence="5" key="1">
    <citation type="submission" date="2025-08" db="UniProtKB">
        <authorList>
            <consortium name="RefSeq"/>
        </authorList>
    </citation>
    <scope>IDENTIFICATION</scope>
</reference>
<dbReference type="InterPro" id="IPR007942">
    <property type="entry name" value="PLipase-like"/>
</dbReference>
<feature type="region of interest" description="Disordered" evidence="2">
    <location>
        <begin position="1"/>
        <end position="41"/>
    </location>
</feature>
<evidence type="ECO:0000256" key="1">
    <source>
        <dbReference type="SAM" id="Coils"/>
    </source>
</evidence>
<feature type="coiled-coil region" evidence="1">
    <location>
        <begin position="559"/>
        <end position="600"/>
    </location>
</feature>
<feature type="compositionally biased region" description="Polar residues" evidence="2">
    <location>
        <begin position="18"/>
        <end position="29"/>
    </location>
</feature>
<feature type="compositionally biased region" description="Basic and acidic residues" evidence="2">
    <location>
        <begin position="31"/>
        <end position="40"/>
    </location>
</feature>
<keyword evidence="1" id="KW-0175">Coiled coil</keyword>